<reference evidence="2" key="1">
    <citation type="submission" date="2013-10" db="EMBL/GenBank/DDBJ databases">
        <title>Genomic analysis of the causative agents of coccidiosis in chickens.</title>
        <authorList>
            <person name="Reid A.J."/>
            <person name="Blake D."/>
            <person name="Billington K."/>
            <person name="Browne H."/>
            <person name="Dunn M."/>
            <person name="Hung S."/>
            <person name="Kawahara F."/>
            <person name="Miranda-Saavedra D."/>
            <person name="Mourier T."/>
            <person name="Nagra H."/>
            <person name="Otto T.D."/>
            <person name="Rawlings N."/>
            <person name="Sanchez A."/>
            <person name="Sanders M."/>
            <person name="Subramaniam C."/>
            <person name="Tay Y."/>
            <person name="Dear P."/>
            <person name="Doerig C."/>
            <person name="Gruber A."/>
            <person name="Parkinson J."/>
            <person name="Shirley M."/>
            <person name="Wan K.L."/>
            <person name="Berriman M."/>
            <person name="Tomley F."/>
            <person name="Pain A."/>
        </authorList>
    </citation>
    <scope>NUCLEOTIDE SEQUENCE [LARGE SCALE GENOMIC DNA]</scope>
    <source>
        <strain evidence="2">Houghton</strain>
    </source>
</reference>
<reference evidence="2" key="2">
    <citation type="submission" date="2013-10" db="EMBL/GenBank/DDBJ databases">
        <authorList>
            <person name="Aslett M."/>
        </authorList>
    </citation>
    <scope>NUCLEOTIDE SEQUENCE [LARGE SCALE GENOMIC DNA]</scope>
    <source>
        <strain evidence="2">Houghton</strain>
    </source>
</reference>
<dbReference type="AlphaFoldDB" id="U6JYT1"/>
<feature type="region of interest" description="Disordered" evidence="1">
    <location>
        <begin position="1"/>
        <end position="53"/>
    </location>
</feature>
<dbReference type="VEuPathDB" id="ToxoDB:EMH_0047810"/>
<dbReference type="RefSeq" id="XP_013351781.1">
    <property type="nucleotide sequence ID" value="XM_013496327.1"/>
</dbReference>
<evidence type="ECO:0000313" key="3">
    <source>
        <dbReference type="Proteomes" id="UP000030744"/>
    </source>
</evidence>
<evidence type="ECO:0000256" key="1">
    <source>
        <dbReference type="SAM" id="MobiDB-lite"/>
    </source>
</evidence>
<proteinExistence type="predicted"/>
<dbReference type="GeneID" id="25379470"/>
<sequence>MRDKERQKETKGGRQRPAKTGEEEDRQMKTAREKETDEERDKKKDQATQKATRHLNFRLQLPYGVYTAVLSAPQHSRAAAAIAVAAETSRLTDSPSVLGFSANESGENTIGLK</sequence>
<feature type="compositionally biased region" description="Basic and acidic residues" evidence="1">
    <location>
        <begin position="26"/>
        <end position="47"/>
    </location>
</feature>
<accession>U6JYT1</accession>
<organism evidence="2 3">
    <name type="scientific">Eimeria mitis</name>
    <dbReference type="NCBI Taxonomy" id="44415"/>
    <lineage>
        <taxon>Eukaryota</taxon>
        <taxon>Sar</taxon>
        <taxon>Alveolata</taxon>
        <taxon>Apicomplexa</taxon>
        <taxon>Conoidasida</taxon>
        <taxon>Coccidia</taxon>
        <taxon>Eucoccidiorida</taxon>
        <taxon>Eimeriorina</taxon>
        <taxon>Eimeriidae</taxon>
        <taxon>Eimeria</taxon>
    </lineage>
</organism>
<gene>
    <name evidence="2" type="ORF">EMH_0047810</name>
</gene>
<dbReference type="EMBL" id="HG681790">
    <property type="protein sequence ID" value="CDJ29212.1"/>
    <property type="molecule type" value="Genomic_DNA"/>
</dbReference>
<name>U6JYT1_9EIME</name>
<dbReference type="Proteomes" id="UP000030744">
    <property type="component" value="Unassembled WGS sequence"/>
</dbReference>
<protein>
    <submittedName>
        <fullName evidence="2">Uncharacterized protein</fullName>
    </submittedName>
</protein>
<keyword evidence="3" id="KW-1185">Reference proteome</keyword>
<feature type="compositionally biased region" description="Basic and acidic residues" evidence="1">
    <location>
        <begin position="1"/>
        <end position="12"/>
    </location>
</feature>
<evidence type="ECO:0000313" key="2">
    <source>
        <dbReference type="EMBL" id="CDJ29212.1"/>
    </source>
</evidence>